<comment type="subcellular location">
    <subcellularLocation>
        <location evidence="1">Membrane</location>
    </subcellularLocation>
</comment>
<evidence type="ECO:0000313" key="5">
    <source>
        <dbReference type="Proteomes" id="UP000255050"/>
    </source>
</evidence>
<feature type="domain" description="POTRA" evidence="3">
    <location>
        <begin position="9"/>
        <end position="95"/>
    </location>
</feature>
<dbReference type="FunFam" id="3.10.20.310:FF:000002">
    <property type="entry name" value="Outer membrane protein assembly factor BamA"/>
    <property type="match status" value="1"/>
</dbReference>
<evidence type="ECO:0000256" key="1">
    <source>
        <dbReference type="ARBA" id="ARBA00004370"/>
    </source>
</evidence>
<dbReference type="Pfam" id="PF07244">
    <property type="entry name" value="POTRA"/>
    <property type="match status" value="1"/>
</dbReference>
<name>A0A7H4M1Y9_9ENTR</name>
<accession>A0A7H4M1Y9</accession>
<evidence type="ECO:0000313" key="4">
    <source>
        <dbReference type="EMBL" id="STR42415.1"/>
    </source>
</evidence>
<reference evidence="4 5" key="1">
    <citation type="submission" date="2018-06" db="EMBL/GenBank/DDBJ databases">
        <authorList>
            <consortium name="Pathogen Informatics"/>
            <person name="Doyle S."/>
        </authorList>
    </citation>
    <scope>NUCLEOTIDE SEQUENCE [LARGE SCALE GENOMIC DNA]</scope>
    <source>
        <strain evidence="4 5">NCTC11694</strain>
    </source>
</reference>
<dbReference type="PROSITE" id="PS51779">
    <property type="entry name" value="POTRA"/>
    <property type="match status" value="1"/>
</dbReference>
<evidence type="ECO:0000259" key="3">
    <source>
        <dbReference type="PROSITE" id="PS51779"/>
    </source>
</evidence>
<protein>
    <submittedName>
        <fullName evidence="4">Outer membrane protein assembly factor YaeT</fullName>
    </submittedName>
</protein>
<proteinExistence type="predicted"/>
<dbReference type="AlphaFoldDB" id="A0A7H4M1Y9"/>
<dbReference type="InterPro" id="IPR010827">
    <property type="entry name" value="BamA/TamA_POTRA"/>
</dbReference>
<gene>
    <name evidence="4" type="primary">yaeT_3</name>
    <name evidence="4" type="ORF">NCTC11694_03633</name>
</gene>
<comment type="caution">
    <text evidence="4">The sequence shown here is derived from an EMBL/GenBank/DDBJ whole genome shotgun (WGS) entry which is preliminary data.</text>
</comment>
<dbReference type="EMBL" id="UGJR01000002">
    <property type="protein sequence ID" value="STR42415.1"/>
    <property type="molecule type" value="Genomic_DNA"/>
</dbReference>
<organism evidence="4 5">
    <name type="scientific">Klebsiella michiganensis</name>
    <dbReference type="NCBI Taxonomy" id="1134687"/>
    <lineage>
        <taxon>Bacteria</taxon>
        <taxon>Pseudomonadati</taxon>
        <taxon>Pseudomonadota</taxon>
        <taxon>Gammaproteobacteria</taxon>
        <taxon>Enterobacterales</taxon>
        <taxon>Enterobacteriaceae</taxon>
        <taxon>Klebsiella/Raoultella group</taxon>
        <taxon>Klebsiella</taxon>
    </lineage>
</organism>
<sequence length="100" mass="11821">MSFRRGYRQKIAQINIIGNQAFSAETLLDQLQLRDSVPWWNVIGDKKYQKQKMAADLETIRSYYLDRGYARFTINSSQVSITPDKKIAVYHDQSYRRRSL</sequence>
<dbReference type="Gene3D" id="3.10.20.310">
    <property type="entry name" value="membrane protein fhac"/>
    <property type="match status" value="1"/>
</dbReference>
<dbReference type="GO" id="GO:0019867">
    <property type="term" value="C:outer membrane"/>
    <property type="evidence" value="ECO:0007669"/>
    <property type="project" value="InterPro"/>
</dbReference>
<evidence type="ECO:0000256" key="2">
    <source>
        <dbReference type="ARBA" id="ARBA00023136"/>
    </source>
</evidence>
<dbReference type="InterPro" id="IPR034746">
    <property type="entry name" value="POTRA"/>
</dbReference>
<keyword evidence="2" id="KW-0472">Membrane</keyword>
<dbReference type="Proteomes" id="UP000255050">
    <property type="component" value="Unassembled WGS sequence"/>
</dbReference>